<protein>
    <submittedName>
        <fullName evidence="1">Uncharacterized protein</fullName>
    </submittedName>
</protein>
<comment type="caution">
    <text evidence="1">The sequence shown here is derived from an EMBL/GenBank/DDBJ whole genome shotgun (WGS) entry which is preliminary data.</text>
</comment>
<dbReference type="EMBL" id="JAJEQM010000029">
    <property type="protein sequence ID" value="MCC2211837.1"/>
    <property type="molecule type" value="Genomic_DNA"/>
</dbReference>
<reference evidence="1 2" key="1">
    <citation type="submission" date="2021-10" db="EMBL/GenBank/DDBJ databases">
        <title>Anaerobic single-cell dispensing facilitates the cultivation of human gut bacteria.</title>
        <authorList>
            <person name="Afrizal A."/>
        </authorList>
    </citation>
    <scope>NUCLEOTIDE SEQUENCE [LARGE SCALE GENOMIC DNA]</scope>
    <source>
        <strain evidence="1 2">CLA-AA-H232</strain>
    </source>
</reference>
<dbReference type="Proteomes" id="UP001198242">
    <property type="component" value="Unassembled WGS sequence"/>
</dbReference>
<evidence type="ECO:0000313" key="2">
    <source>
        <dbReference type="Proteomes" id="UP001198242"/>
    </source>
</evidence>
<dbReference type="RefSeq" id="WP_295573125.1">
    <property type="nucleotide sequence ID" value="NZ_JAJEQM010000029.1"/>
</dbReference>
<evidence type="ECO:0000313" key="1">
    <source>
        <dbReference type="EMBL" id="MCC2211837.1"/>
    </source>
</evidence>
<gene>
    <name evidence="1" type="ORF">LKE05_13710</name>
</gene>
<dbReference type="AlphaFoldDB" id="A0AAE3JAU1"/>
<proteinExistence type="predicted"/>
<sequence>MPDENKSYAFITDTEGYIYCYDSENEEIIYYTSPSDGSYPIQAVNC</sequence>
<name>A0AAE3JAU1_9FIRM</name>
<keyword evidence="2" id="KW-1185">Reference proteome</keyword>
<accession>A0AAE3JAU1</accession>
<organism evidence="1 2">
    <name type="scientific">Hominilimicola fabiformis</name>
    <dbReference type="NCBI Taxonomy" id="2885356"/>
    <lineage>
        <taxon>Bacteria</taxon>
        <taxon>Bacillati</taxon>
        <taxon>Bacillota</taxon>
        <taxon>Clostridia</taxon>
        <taxon>Eubacteriales</taxon>
        <taxon>Oscillospiraceae</taxon>
        <taxon>Hominilimicola</taxon>
    </lineage>
</organism>